<protein>
    <submittedName>
        <fullName evidence="5">ABC transporter ATP-binding protein</fullName>
    </submittedName>
</protein>
<gene>
    <name evidence="5" type="ORF">JQX14_14510</name>
</gene>
<evidence type="ECO:0000259" key="4">
    <source>
        <dbReference type="Pfam" id="PF00005"/>
    </source>
</evidence>
<accession>A0A9Q2NPF7</accession>
<sequence>MSQLRATRQLGLRYANQKEGVTDRVRDVLELVDMSDFADRNVQDLSGGQQQRVALARSLATSPEVLLLDEPFSALDMFTRQSMQTDVRAIAKRLGLTLVLVTHDVSEAVLMADRAVFLKSGAGIIADDTVIQLEASARDTTSPKFKTELARLNSIYAAMQSS</sequence>
<dbReference type="OrthoDB" id="9802264at2"/>
<dbReference type="Proteomes" id="UP000809337">
    <property type="component" value="Unassembled WGS sequence"/>
</dbReference>
<name>A0A9Q2NPF7_9RHOB</name>
<dbReference type="Pfam" id="PF00005">
    <property type="entry name" value="ABC_tran"/>
    <property type="match status" value="1"/>
</dbReference>
<evidence type="ECO:0000256" key="3">
    <source>
        <dbReference type="ARBA" id="ARBA00022840"/>
    </source>
</evidence>
<dbReference type="AlphaFoldDB" id="A0A9Q2NPF7"/>
<dbReference type="PANTHER" id="PTHR42781">
    <property type="entry name" value="SPERMIDINE/PUTRESCINE IMPORT ATP-BINDING PROTEIN POTA"/>
    <property type="match status" value="1"/>
</dbReference>
<dbReference type="InterPro" id="IPR050093">
    <property type="entry name" value="ABC_SmlMolc_Importer"/>
</dbReference>
<comment type="caution">
    <text evidence="5">The sequence shown here is derived from an EMBL/GenBank/DDBJ whole genome shotgun (WGS) entry which is preliminary data.</text>
</comment>
<dbReference type="InterPro" id="IPR017871">
    <property type="entry name" value="ABC_transporter-like_CS"/>
</dbReference>
<evidence type="ECO:0000256" key="2">
    <source>
        <dbReference type="ARBA" id="ARBA00022741"/>
    </source>
</evidence>
<keyword evidence="3 5" id="KW-0067">ATP-binding</keyword>
<reference evidence="5" key="1">
    <citation type="submission" date="2021-01" db="EMBL/GenBank/DDBJ databases">
        <title>Diatom-associated Roseobacters Show Island Model of Population Structure.</title>
        <authorList>
            <person name="Qu L."/>
            <person name="Feng X."/>
            <person name="Chen Y."/>
            <person name="Li L."/>
            <person name="Wang X."/>
            <person name="Hu Z."/>
            <person name="Wang H."/>
            <person name="Luo H."/>
        </authorList>
    </citation>
    <scope>NUCLEOTIDE SEQUENCE</scope>
    <source>
        <strain evidence="5">SM26-45</strain>
    </source>
</reference>
<keyword evidence="1" id="KW-0813">Transport</keyword>
<proteinExistence type="predicted"/>
<organism evidence="5 6">
    <name type="scientific">Pseudosulfitobacter pseudonitzschiae</name>
    <dbReference type="NCBI Taxonomy" id="1402135"/>
    <lineage>
        <taxon>Bacteria</taxon>
        <taxon>Pseudomonadati</taxon>
        <taxon>Pseudomonadota</taxon>
        <taxon>Alphaproteobacteria</taxon>
        <taxon>Rhodobacterales</taxon>
        <taxon>Roseobacteraceae</taxon>
        <taxon>Pseudosulfitobacter</taxon>
    </lineage>
</organism>
<dbReference type="RefSeq" id="WP_081855489.1">
    <property type="nucleotide sequence ID" value="NZ_FQVP01000017.1"/>
</dbReference>
<evidence type="ECO:0000256" key="1">
    <source>
        <dbReference type="ARBA" id="ARBA00022448"/>
    </source>
</evidence>
<feature type="domain" description="ABC transporter" evidence="4">
    <location>
        <begin position="20"/>
        <end position="72"/>
    </location>
</feature>
<dbReference type="SUPFAM" id="SSF52540">
    <property type="entry name" value="P-loop containing nucleoside triphosphate hydrolases"/>
    <property type="match status" value="1"/>
</dbReference>
<dbReference type="InterPro" id="IPR003439">
    <property type="entry name" value="ABC_transporter-like_ATP-bd"/>
</dbReference>
<dbReference type="GO" id="GO:0005524">
    <property type="term" value="F:ATP binding"/>
    <property type="evidence" value="ECO:0007669"/>
    <property type="project" value="UniProtKB-KW"/>
</dbReference>
<evidence type="ECO:0000313" key="5">
    <source>
        <dbReference type="EMBL" id="MBM2355760.1"/>
    </source>
</evidence>
<keyword evidence="2" id="KW-0547">Nucleotide-binding</keyword>
<dbReference type="Gene3D" id="3.40.50.300">
    <property type="entry name" value="P-loop containing nucleotide triphosphate hydrolases"/>
    <property type="match status" value="1"/>
</dbReference>
<dbReference type="EMBL" id="JAFBWN010000009">
    <property type="protein sequence ID" value="MBM2355760.1"/>
    <property type="molecule type" value="Genomic_DNA"/>
</dbReference>
<dbReference type="PROSITE" id="PS00211">
    <property type="entry name" value="ABC_TRANSPORTER_1"/>
    <property type="match status" value="1"/>
</dbReference>
<dbReference type="PANTHER" id="PTHR42781:SF8">
    <property type="entry name" value="BICARBONATE TRANSPORT ATP-BINDING PROTEIN CMPC"/>
    <property type="match status" value="1"/>
</dbReference>
<evidence type="ECO:0000313" key="6">
    <source>
        <dbReference type="Proteomes" id="UP000809337"/>
    </source>
</evidence>
<dbReference type="GO" id="GO:0016887">
    <property type="term" value="F:ATP hydrolysis activity"/>
    <property type="evidence" value="ECO:0007669"/>
    <property type="project" value="InterPro"/>
</dbReference>
<dbReference type="InterPro" id="IPR027417">
    <property type="entry name" value="P-loop_NTPase"/>
</dbReference>